<dbReference type="STRING" id="1641875.XM53_18970"/>
<gene>
    <name evidence="2" type="ORF">XM53_18970</name>
</gene>
<dbReference type="EMBL" id="LAXJ01000026">
    <property type="protein sequence ID" value="KRS10825.1"/>
    <property type="molecule type" value="Genomic_DNA"/>
</dbReference>
<dbReference type="AlphaFoldDB" id="A0A0T5NPD3"/>
<sequence length="260" mass="28771">MKLDHLVINTGLDMDAASDLFGELGFRQTPRGYHSLGSINHLMMTDHAYLELVGVPVTGKQREDVLKSPIGLSGLVFRTDDAQATFQQLTQAGFAPLDPIVLERPVTIDGNEEMARFHNVRMTSAEFPAGRVYFCQHLTPEFVWRDEWLDHCNGFCGLSALTVASPDPAAAARSYATLAGGEAEYGAEGWTVSGNEFTLSFREGTDAFTDATLMFRTLDEIERRAVKCTHADWRQDEDGMGVLTLPGLKTRLLCRAHEQD</sequence>
<dbReference type="OrthoDB" id="9812467at2"/>
<proteinExistence type="predicted"/>
<dbReference type="PANTHER" id="PTHR40265:SF1">
    <property type="entry name" value="GLYOXALASE-LIKE DOMAIN-CONTAINING PROTEIN"/>
    <property type="match status" value="1"/>
</dbReference>
<dbReference type="RefSeq" id="WP_057796217.1">
    <property type="nucleotide sequence ID" value="NZ_LAXJ01000026.1"/>
</dbReference>
<evidence type="ECO:0000313" key="2">
    <source>
        <dbReference type="EMBL" id="KRS10825.1"/>
    </source>
</evidence>
<keyword evidence="3" id="KW-1185">Reference proteome</keyword>
<organism evidence="2 3">
    <name type="scientific">Roseovarius atlanticus</name>
    <dbReference type="NCBI Taxonomy" id="1641875"/>
    <lineage>
        <taxon>Bacteria</taxon>
        <taxon>Pseudomonadati</taxon>
        <taxon>Pseudomonadota</taxon>
        <taxon>Alphaproteobacteria</taxon>
        <taxon>Rhodobacterales</taxon>
        <taxon>Roseobacteraceae</taxon>
        <taxon>Roseovarius</taxon>
    </lineage>
</organism>
<dbReference type="Pfam" id="PF13468">
    <property type="entry name" value="Glyoxalase_3"/>
    <property type="match status" value="1"/>
</dbReference>
<evidence type="ECO:0000259" key="1">
    <source>
        <dbReference type="Pfam" id="PF13468"/>
    </source>
</evidence>
<dbReference type="InterPro" id="IPR025870">
    <property type="entry name" value="Glyoxalase-like_dom"/>
</dbReference>
<dbReference type="InterPro" id="IPR029068">
    <property type="entry name" value="Glyas_Bleomycin-R_OHBP_Dase"/>
</dbReference>
<comment type="caution">
    <text evidence="2">The sequence shown here is derived from an EMBL/GenBank/DDBJ whole genome shotgun (WGS) entry which is preliminary data.</text>
</comment>
<evidence type="ECO:0000313" key="3">
    <source>
        <dbReference type="Proteomes" id="UP000051295"/>
    </source>
</evidence>
<dbReference type="SUPFAM" id="SSF54593">
    <property type="entry name" value="Glyoxalase/Bleomycin resistance protein/Dihydroxybiphenyl dioxygenase"/>
    <property type="match status" value="1"/>
</dbReference>
<feature type="domain" description="Glyoxalase-like" evidence="1">
    <location>
        <begin position="3"/>
        <end position="178"/>
    </location>
</feature>
<dbReference type="PANTHER" id="PTHR40265">
    <property type="entry name" value="BLL2707 PROTEIN"/>
    <property type="match status" value="1"/>
</dbReference>
<dbReference type="PATRIC" id="fig|1641875.4.peg.2325"/>
<dbReference type="Gene3D" id="3.10.180.10">
    <property type="entry name" value="2,3-Dihydroxybiphenyl 1,2-Dioxygenase, domain 1"/>
    <property type="match status" value="1"/>
</dbReference>
<accession>A0A0T5NPD3</accession>
<reference evidence="2 3" key="1">
    <citation type="submission" date="2015-04" db="EMBL/GenBank/DDBJ databases">
        <title>The draft genome sequence of Roseovarius sp.R12b.</title>
        <authorList>
            <person name="Li G."/>
            <person name="Lai Q."/>
            <person name="Shao Z."/>
            <person name="Yan P."/>
        </authorList>
    </citation>
    <scope>NUCLEOTIDE SEQUENCE [LARGE SCALE GENOMIC DNA]</scope>
    <source>
        <strain evidence="2 3">R12B</strain>
    </source>
</reference>
<name>A0A0T5NPD3_9RHOB</name>
<protein>
    <recommendedName>
        <fullName evidence="1">Glyoxalase-like domain-containing protein</fullName>
    </recommendedName>
</protein>
<dbReference type="Proteomes" id="UP000051295">
    <property type="component" value="Unassembled WGS sequence"/>
</dbReference>